<dbReference type="Proteomes" id="UP000828390">
    <property type="component" value="Unassembled WGS sequence"/>
</dbReference>
<dbReference type="AlphaFoldDB" id="A0A9D4K331"/>
<reference evidence="1" key="2">
    <citation type="submission" date="2020-11" db="EMBL/GenBank/DDBJ databases">
        <authorList>
            <person name="McCartney M.A."/>
            <person name="Auch B."/>
            <person name="Kono T."/>
            <person name="Mallez S."/>
            <person name="Becker A."/>
            <person name="Gohl D.M."/>
            <person name="Silverstein K.A.T."/>
            <person name="Koren S."/>
            <person name="Bechman K.B."/>
            <person name="Herman A."/>
            <person name="Abrahante J.E."/>
            <person name="Garbe J."/>
        </authorList>
    </citation>
    <scope>NUCLEOTIDE SEQUENCE</scope>
    <source>
        <strain evidence="1">Duluth1</strain>
        <tissue evidence="1">Whole animal</tissue>
    </source>
</reference>
<gene>
    <name evidence="1" type="ORF">DPMN_104566</name>
</gene>
<reference evidence="1" key="1">
    <citation type="journal article" date="2019" name="bioRxiv">
        <title>The Genome of the Zebra Mussel, Dreissena polymorpha: A Resource for Invasive Species Research.</title>
        <authorList>
            <person name="McCartney M.A."/>
            <person name="Auch B."/>
            <person name="Kono T."/>
            <person name="Mallez S."/>
            <person name="Zhang Y."/>
            <person name="Obille A."/>
            <person name="Becker A."/>
            <person name="Abrahante J.E."/>
            <person name="Garbe J."/>
            <person name="Badalamenti J.P."/>
            <person name="Herman A."/>
            <person name="Mangelson H."/>
            <person name="Liachko I."/>
            <person name="Sullivan S."/>
            <person name="Sone E.D."/>
            <person name="Koren S."/>
            <person name="Silverstein K.A.T."/>
            <person name="Beckman K.B."/>
            <person name="Gohl D.M."/>
        </authorList>
    </citation>
    <scope>NUCLEOTIDE SEQUENCE</scope>
    <source>
        <strain evidence="1">Duluth1</strain>
        <tissue evidence="1">Whole animal</tissue>
    </source>
</reference>
<organism evidence="1 2">
    <name type="scientific">Dreissena polymorpha</name>
    <name type="common">Zebra mussel</name>
    <name type="synonym">Mytilus polymorpha</name>
    <dbReference type="NCBI Taxonomy" id="45954"/>
    <lineage>
        <taxon>Eukaryota</taxon>
        <taxon>Metazoa</taxon>
        <taxon>Spiralia</taxon>
        <taxon>Lophotrochozoa</taxon>
        <taxon>Mollusca</taxon>
        <taxon>Bivalvia</taxon>
        <taxon>Autobranchia</taxon>
        <taxon>Heteroconchia</taxon>
        <taxon>Euheterodonta</taxon>
        <taxon>Imparidentia</taxon>
        <taxon>Neoheterodontei</taxon>
        <taxon>Myida</taxon>
        <taxon>Dreissenoidea</taxon>
        <taxon>Dreissenidae</taxon>
        <taxon>Dreissena</taxon>
    </lineage>
</organism>
<evidence type="ECO:0000313" key="2">
    <source>
        <dbReference type="Proteomes" id="UP000828390"/>
    </source>
</evidence>
<comment type="caution">
    <text evidence="1">The sequence shown here is derived from an EMBL/GenBank/DDBJ whole genome shotgun (WGS) entry which is preliminary data.</text>
</comment>
<proteinExistence type="predicted"/>
<sequence length="50" mass="5530">MLTVVQKNSHPPRAKLKWVGNGTDCGFGGAETCMRKLLLGNIQRRCQLCV</sequence>
<evidence type="ECO:0000313" key="1">
    <source>
        <dbReference type="EMBL" id="KAH3831303.1"/>
    </source>
</evidence>
<accession>A0A9D4K331</accession>
<keyword evidence="2" id="KW-1185">Reference proteome</keyword>
<protein>
    <submittedName>
        <fullName evidence="1">Uncharacterized protein</fullName>
    </submittedName>
</protein>
<name>A0A9D4K331_DREPO</name>
<dbReference type="EMBL" id="JAIWYP010000004">
    <property type="protein sequence ID" value="KAH3831303.1"/>
    <property type="molecule type" value="Genomic_DNA"/>
</dbReference>